<dbReference type="GO" id="GO:0001671">
    <property type="term" value="F:ATPase activator activity"/>
    <property type="evidence" value="ECO:0007669"/>
    <property type="project" value="InterPro"/>
</dbReference>
<organism evidence="6 7">
    <name type="scientific">Trichobilharzia regenti</name>
    <name type="common">Nasal bird schistosome</name>
    <dbReference type="NCBI Taxonomy" id="157069"/>
    <lineage>
        <taxon>Eukaryota</taxon>
        <taxon>Metazoa</taxon>
        <taxon>Spiralia</taxon>
        <taxon>Lophotrochozoa</taxon>
        <taxon>Platyhelminthes</taxon>
        <taxon>Trematoda</taxon>
        <taxon>Digenea</taxon>
        <taxon>Strigeidida</taxon>
        <taxon>Schistosomatoidea</taxon>
        <taxon>Schistosomatidae</taxon>
        <taxon>Trichobilharzia</taxon>
    </lineage>
</organism>
<dbReference type="Proteomes" id="UP000050795">
    <property type="component" value="Unassembled WGS sequence"/>
</dbReference>
<sequence>MFSVEWKSIEIKKSSLSNSAYIINKYTSQTSLLSPKRLRISGEISPDRELKYRKFRNQSPPYDISLTDTRSLQAASTSPSSPSSCSSSNEEIYTKTGYVESYVHSERSGSPSLVRFTENVYIREEDDDGDDDDIRSPNESRSTIKTSGHYISYLSEIFETVQKYKLILTISVLILISFYTLCKYYDSSLFTTFFSSSTASSEESLSLSVRKNRSQKLIKQLSQEYNDQPKRIWAQIRSALESPQLYESTSVNGRIPPIVLLLVNRCVQSVNGGVPCTTSNSDHDGDNNKSNTLFQCFISRLSQLINSEYLLLKSSKSCSTLGAYPLTSLNDKHKIDQIKLDLDNQLIDLYKSGARCFHFTSIDRLPAKIIPLFHGYTDVENSIYSNAILLISLSKTFVISSPQNCTKRSEHILPGCQTPGQFEHHVNKYLRSLWNKHLGSEEVDALISRLTLNTIVFHTFTDHLDINSICSS</sequence>
<dbReference type="InterPro" id="IPR038599">
    <property type="entry name" value="LAP1C-like_C_sf"/>
</dbReference>
<dbReference type="AlphaFoldDB" id="A0AA85JNY0"/>
<keyword evidence="4" id="KW-0472">Membrane</keyword>
<feature type="region of interest" description="Disordered" evidence="5">
    <location>
        <begin position="70"/>
        <end position="89"/>
    </location>
</feature>
<dbReference type="PANTHER" id="PTHR18843:SF7">
    <property type="entry name" value="LAMINA-ASSOCIATED POLYPEPTIDE 1B ISOFORM 1-RELATED"/>
    <property type="match status" value="1"/>
</dbReference>
<keyword evidence="6" id="KW-1185">Reference proteome</keyword>
<accession>A0AA85JNY0</accession>
<feature type="compositionally biased region" description="Low complexity" evidence="5">
    <location>
        <begin position="76"/>
        <end position="88"/>
    </location>
</feature>
<dbReference type="PANTHER" id="PTHR18843">
    <property type="entry name" value="TORSIN-1A-INTERACTING PROTEIN"/>
    <property type="match status" value="1"/>
</dbReference>
<evidence type="ECO:0000256" key="3">
    <source>
        <dbReference type="ARBA" id="ARBA00022989"/>
    </source>
</evidence>
<evidence type="ECO:0000256" key="4">
    <source>
        <dbReference type="ARBA" id="ARBA00023136"/>
    </source>
</evidence>
<comment type="subcellular location">
    <subcellularLocation>
        <location evidence="1">Membrane</location>
    </subcellularLocation>
</comment>
<evidence type="ECO:0000256" key="2">
    <source>
        <dbReference type="ARBA" id="ARBA00022692"/>
    </source>
</evidence>
<keyword evidence="2" id="KW-0812">Transmembrane</keyword>
<name>A0AA85JNY0_TRIRE</name>
<protein>
    <submittedName>
        <fullName evidence="7">Uncharacterized protein</fullName>
    </submittedName>
</protein>
<dbReference type="WBParaSite" id="TREG1_32640.1">
    <property type="protein sequence ID" value="TREG1_32640.1"/>
    <property type="gene ID" value="TREG1_32640"/>
</dbReference>
<reference evidence="7" key="2">
    <citation type="submission" date="2023-11" db="UniProtKB">
        <authorList>
            <consortium name="WormBaseParasite"/>
        </authorList>
    </citation>
    <scope>IDENTIFICATION</scope>
</reference>
<evidence type="ECO:0000313" key="6">
    <source>
        <dbReference type="Proteomes" id="UP000050795"/>
    </source>
</evidence>
<keyword evidence="3" id="KW-1133">Transmembrane helix</keyword>
<proteinExistence type="predicted"/>
<dbReference type="InterPro" id="IPR008662">
    <property type="entry name" value="TOIP1/2"/>
</dbReference>
<dbReference type="GO" id="GO:0016020">
    <property type="term" value="C:membrane"/>
    <property type="evidence" value="ECO:0007669"/>
    <property type="project" value="UniProtKB-SubCell"/>
</dbReference>
<evidence type="ECO:0000256" key="5">
    <source>
        <dbReference type="SAM" id="MobiDB-lite"/>
    </source>
</evidence>
<dbReference type="GO" id="GO:0061024">
    <property type="term" value="P:membrane organization"/>
    <property type="evidence" value="ECO:0007669"/>
    <property type="project" value="TreeGrafter"/>
</dbReference>
<evidence type="ECO:0000256" key="1">
    <source>
        <dbReference type="ARBA" id="ARBA00004370"/>
    </source>
</evidence>
<evidence type="ECO:0000313" key="7">
    <source>
        <dbReference type="WBParaSite" id="TREG1_32640.1"/>
    </source>
</evidence>
<reference evidence="6" key="1">
    <citation type="submission" date="2022-06" db="EMBL/GenBank/DDBJ databases">
        <authorList>
            <person name="Berger JAMES D."/>
            <person name="Berger JAMES D."/>
        </authorList>
    </citation>
    <scope>NUCLEOTIDE SEQUENCE [LARGE SCALE GENOMIC DNA]</scope>
</reference>
<dbReference type="Gene3D" id="3.40.50.12190">
    <property type="match status" value="1"/>
</dbReference>